<evidence type="ECO:0000259" key="10">
    <source>
        <dbReference type="Pfam" id="PF01272"/>
    </source>
</evidence>
<evidence type="ECO:0000259" key="11">
    <source>
        <dbReference type="Pfam" id="PF03449"/>
    </source>
</evidence>
<dbReference type="Gene3D" id="1.10.287.180">
    <property type="entry name" value="Transcription elongation factor, GreA/GreB, N-terminal domain"/>
    <property type="match status" value="1"/>
</dbReference>
<organism evidence="12 13">
    <name type="scientific">Candidatus Desantisbacteria bacterium CG2_30_40_21</name>
    <dbReference type="NCBI Taxonomy" id="1817895"/>
    <lineage>
        <taxon>Bacteria</taxon>
        <taxon>Candidatus Desantisiibacteriota</taxon>
    </lineage>
</organism>
<dbReference type="InterPro" id="IPR028624">
    <property type="entry name" value="Tscrpt_elong_fac_GreA/B"/>
</dbReference>
<dbReference type="GO" id="GO:0070063">
    <property type="term" value="F:RNA polymerase binding"/>
    <property type="evidence" value="ECO:0007669"/>
    <property type="project" value="InterPro"/>
</dbReference>
<dbReference type="PANTHER" id="PTHR30437">
    <property type="entry name" value="TRANSCRIPTION ELONGATION FACTOR GREA"/>
    <property type="match status" value="1"/>
</dbReference>
<dbReference type="InterPro" id="IPR006359">
    <property type="entry name" value="Tscrpt_elong_fac_GreA"/>
</dbReference>
<dbReference type="NCBIfam" id="NF001263">
    <property type="entry name" value="PRK00226.1-4"/>
    <property type="match status" value="1"/>
</dbReference>
<dbReference type="PIRSF" id="PIRSF006092">
    <property type="entry name" value="GreA_GreB"/>
    <property type="match status" value="1"/>
</dbReference>
<dbReference type="PROSITE" id="PS00829">
    <property type="entry name" value="GREAB_1"/>
    <property type="match status" value="1"/>
</dbReference>
<comment type="function">
    <text evidence="6 8 9">Necessary for efficient RNA polymerase transcription elongation past template-encoded arresting sites. The arresting sites in DNA have the property of trapping a certain fraction of elongating RNA polymerases that pass through, resulting in locked ternary complexes. Cleavage of the nascent transcript by cleavage factors such as GreA or GreB allows the resumption of elongation from the new 3'terminus. GreA releases sequences of 2 to 3 nucleotides.</text>
</comment>
<dbReference type="InterPro" id="IPR001437">
    <property type="entry name" value="Tscrpt_elong_fac_GreA/B_C"/>
</dbReference>
<dbReference type="GO" id="GO:0032784">
    <property type="term" value="P:regulation of DNA-templated transcription elongation"/>
    <property type="evidence" value="ECO:0007669"/>
    <property type="project" value="UniProtKB-UniRule"/>
</dbReference>
<keyword evidence="5 8" id="KW-0804">Transcription</keyword>
<keyword evidence="3 8" id="KW-0805">Transcription regulation</keyword>
<evidence type="ECO:0000256" key="6">
    <source>
        <dbReference type="ARBA" id="ARBA00024916"/>
    </source>
</evidence>
<dbReference type="InterPro" id="IPR018151">
    <property type="entry name" value="TF_GreA/GreB_CS"/>
</dbReference>
<evidence type="ECO:0000256" key="7">
    <source>
        <dbReference type="ARBA" id="ARBA00030776"/>
    </source>
</evidence>
<keyword evidence="12" id="KW-0251">Elongation factor</keyword>
<evidence type="ECO:0000256" key="1">
    <source>
        <dbReference type="ARBA" id="ARBA00008213"/>
    </source>
</evidence>
<gene>
    <name evidence="8" type="primary">greA</name>
    <name evidence="12" type="ORF">AUJ95_01590</name>
</gene>
<dbReference type="GO" id="GO:0003677">
    <property type="term" value="F:DNA binding"/>
    <property type="evidence" value="ECO:0007669"/>
    <property type="project" value="UniProtKB-UniRule"/>
</dbReference>
<dbReference type="GO" id="GO:0003746">
    <property type="term" value="F:translation elongation factor activity"/>
    <property type="evidence" value="ECO:0007669"/>
    <property type="project" value="UniProtKB-KW"/>
</dbReference>
<dbReference type="InterPro" id="IPR036805">
    <property type="entry name" value="Tscrpt_elong_fac_GreA/B_N_sf"/>
</dbReference>
<comment type="caution">
    <text evidence="12">The sequence shown here is derived from an EMBL/GenBank/DDBJ whole genome shotgun (WGS) entry which is preliminary data.</text>
</comment>
<evidence type="ECO:0000256" key="4">
    <source>
        <dbReference type="ARBA" id="ARBA00023125"/>
    </source>
</evidence>
<dbReference type="Pfam" id="PF03449">
    <property type="entry name" value="GreA_GreB_N"/>
    <property type="match status" value="1"/>
</dbReference>
<dbReference type="SUPFAM" id="SSF54534">
    <property type="entry name" value="FKBP-like"/>
    <property type="match status" value="1"/>
</dbReference>
<dbReference type="InterPro" id="IPR023459">
    <property type="entry name" value="Tscrpt_elong_fac_GreA/B_fam"/>
</dbReference>
<accession>A0A1J5EF40</accession>
<dbReference type="STRING" id="1817895.AUJ95_01590"/>
<evidence type="ECO:0000256" key="2">
    <source>
        <dbReference type="ARBA" id="ARBA00013729"/>
    </source>
</evidence>
<dbReference type="Gene3D" id="3.10.50.30">
    <property type="entry name" value="Transcription elongation factor, GreA/GreB, C-terminal domain"/>
    <property type="match status" value="1"/>
</dbReference>
<dbReference type="FunFam" id="1.10.287.180:FF:000001">
    <property type="entry name" value="Transcription elongation factor GreA"/>
    <property type="match status" value="1"/>
</dbReference>
<evidence type="ECO:0000313" key="13">
    <source>
        <dbReference type="Proteomes" id="UP000183085"/>
    </source>
</evidence>
<comment type="similarity">
    <text evidence="1 8 9">Belongs to the GreA/GreB family.</text>
</comment>
<dbReference type="PANTHER" id="PTHR30437:SF4">
    <property type="entry name" value="TRANSCRIPTION ELONGATION FACTOR GREA"/>
    <property type="match status" value="1"/>
</dbReference>
<dbReference type="NCBIfam" id="TIGR01462">
    <property type="entry name" value="greA"/>
    <property type="match status" value="1"/>
</dbReference>
<sequence length="157" mass="17717">MSEIYMTRETIDKLKDELEYLRTKKRREISKAIGTAREQGDLKENAEYHAAREEQGFVEARIKFLEDKLSRATVLDKETLPDDTVCIGVKVALRDVDKGTEIAYTLVDTVEANFAEKKIATTTPIAQGLMGKKVGDIAEIQVPIGIIRYEIVSIVRE</sequence>
<protein>
    <recommendedName>
        <fullName evidence="2 8">Transcription elongation factor GreA</fullName>
    </recommendedName>
    <alternativeName>
        <fullName evidence="7 8">Transcript cleavage factor GreA</fullName>
    </alternativeName>
</protein>
<evidence type="ECO:0000313" key="12">
    <source>
        <dbReference type="EMBL" id="OIP42607.1"/>
    </source>
</evidence>
<evidence type="ECO:0000256" key="8">
    <source>
        <dbReference type="HAMAP-Rule" id="MF_00105"/>
    </source>
</evidence>
<dbReference type="InterPro" id="IPR022691">
    <property type="entry name" value="Tscrpt_elong_fac_GreA/B_N"/>
</dbReference>
<dbReference type="AlphaFoldDB" id="A0A1J5EF40"/>
<dbReference type="InterPro" id="IPR036953">
    <property type="entry name" value="GreA/GreB_C_sf"/>
</dbReference>
<dbReference type="NCBIfam" id="NF001261">
    <property type="entry name" value="PRK00226.1-2"/>
    <property type="match status" value="1"/>
</dbReference>
<evidence type="ECO:0000256" key="5">
    <source>
        <dbReference type="ARBA" id="ARBA00023163"/>
    </source>
</evidence>
<dbReference type="GO" id="GO:0006354">
    <property type="term" value="P:DNA-templated transcription elongation"/>
    <property type="evidence" value="ECO:0007669"/>
    <property type="project" value="TreeGrafter"/>
</dbReference>
<proteinExistence type="inferred from homology"/>
<keyword evidence="12" id="KW-0648">Protein biosynthesis</keyword>
<name>A0A1J5EF40_9BACT</name>
<dbReference type="EMBL" id="MNYI01000044">
    <property type="protein sequence ID" value="OIP42607.1"/>
    <property type="molecule type" value="Genomic_DNA"/>
</dbReference>
<dbReference type="SUPFAM" id="SSF46557">
    <property type="entry name" value="GreA transcript cleavage protein, N-terminal domain"/>
    <property type="match status" value="1"/>
</dbReference>
<evidence type="ECO:0000256" key="9">
    <source>
        <dbReference type="RuleBase" id="RU000556"/>
    </source>
</evidence>
<evidence type="ECO:0000256" key="3">
    <source>
        <dbReference type="ARBA" id="ARBA00023015"/>
    </source>
</evidence>
<dbReference type="Pfam" id="PF01272">
    <property type="entry name" value="GreA_GreB"/>
    <property type="match status" value="1"/>
</dbReference>
<feature type="domain" description="Transcription elongation factor GreA/GreB N-terminal" evidence="11">
    <location>
        <begin position="4"/>
        <end position="74"/>
    </location>
</feature>
<reference evidence="12 13" key="1">
    <citation type="journal article" date="2016" name="Environ. Microbiol.">
        <title>Genomic resolution of a cold subsurface aquifer community provides metabolic insights for novel microbes adapted to high CO concentrations.</title>
        <authorList>
            <person name="Probst A.J."/>
            <person name="Castelle C.J."/>
            <person name="Singh A."/>
            <person name="Brown C.T."/>
            <person name="Anantharaman K."/>
            <person name="Sharon I."/>
            <person name="Hug L.A."/>
            <person name="Burstein D."/>
            <person name="Emerson J.B."/>
            <person name="Thomas B.C."/>
            <person name="Banfield J.F."/>
        </authorList>
    </citation>
    <scope>NUCLEOTIDE SEQUENCE [LARGE SCALE GENOMIC DNA]</scope>
    <source>
        <strain evidence="12">CG2_30_40_21</strain>
    </source>
</reference>
<dbReference type="HAMAP" id="MF_00105">
    <property type="entry name" value="GreA_GreB"/>
    <property type="match status" value="1"/>
</dbReference>
<keyword evidence="4 8" id="KW-0238">DNA-binding</keyword>
<dbReference type="Proteomes" id="UP000183085">
    <property type="component" value="Unassembled WGS sequence"/>
</dbReference>
<feature type="domain" description="Transcription elongation factor GreA/GreB C-terminal" evidence="10">
    <location>
        <begin position="81"/>
        <end position="154"/>
    </location>
</feature>